<dbReference type="PROSITE" id="PS51294">
    <property type="entry name" value="HTH_MYB"/>
    <property type="match status" value="1"/>
</dbReference>
<feature type="region of interest" description="Disordered" evidence="5">
    <location>
        <begin position="183"/>
        <end position="226"/>
    </location>
</feature>
<dbReference type="InterPro" id="IPR006447">
    <property type="entry name" value="Myb_dom_plants"/>
</dbReference>
<keyword evidence="3" id="KW-0804">Transcription</keyword>
<sequence>MLRKRRNTFTQSDQGEENEDEEEDDGDQSSKTSTRNTSASSNNSVLIDQEGGDQKKSTFGSSSGIRPYVVSTVPRLRWTSDLHRCFVQAVERLGGPERATPKLVLQLMNIKGLTIYHLKSHLQMYRRCKKIDDQGQGDTNPSQLSNICDVEPSDTPNKDFVPSNSHSNEVQQVLNILRKHRNTFTQSDQGEETEYPVYRPNEVTDKLEWPSNSKSSKDSKVIRKAF</sequence>
<comment type="subcellular location">
    <subcellularLocation>
        <location evidence="1">Nucleus</location>
    </subcellularLocation>
</comment>
<feature type="domain" description="HTH myb-type" evidence="6">
    <location>
        <begin position="75"/>
        <end position="130"/>
    </location>
</feature>
<keyword evidence="8" id="KW-1185">Reference proteome</keyword>
<comment type="caution">
    <text evidence="7">The sequence shown here is derived from an EMBL/GenBank/DDBJ whole genome shotgun (WGS) entry which is preliminary data.</text>
</comment>
<dbReference type="NCBIfam" id="TIGR01557">
    <property type="entry name" value="myb_SHAQKYF"/>
    <property type="match status" value="1"/>
</dbReference>
<dbReference type="Proteomes" id="UP000827721">
    <property type="component" value="Unassembled WGS sequence"/>
</dbReference>
<evidence type="ECO:0000259" key="6">
    <source>
        <dbReference type="PROSITE" id="PS51294"/>
    </source>
</evidence>
<dbReference type="PANTHER" id="PTHR31314">
    <property type="entry name" value="MYB FAMILY TRANSCRIPTION FACTOR PHL7-LIKE"/>
    <property type="match status" value="1"/>
</dbReference>
<reference evidence="7 8" key="1">
    <citation type="submission" date="2021-02" db="EMBL/GenBank/DDBJ databases">
        <title>Plant Genome Project.</title>
        <authorList>
            <person name="Zhang R.-G."/>
        </authorList>
    </citation>
    <scope>NUCLEOTIDE SEQUENCE [LARGE SCALE GENOMIC DNA]</scope>
    <source>
        <tissue evidence="7">Leaves</tissue>
    </source>
</reference>
<gene>
    <name evidence="7" type="ORF">JRO89_XS02G0256900</name>
</gene>
<evidence type="ECO:0000313" key="8">
    <source>
        <dbReference type="Proteomes" id="UP000827721"/>
    </source>
</evidence>
<dbReference type="InterPro" id="IPR017930">
    <property type="entry name" value="Myb_dom"/>
</dbReference>
<evidence type="ECO:0000256" key="4">
    <source>
        <dbReference type="ARBA" id="ARBA00023242"/>
    </source>
</evidence>
<protein>
    <recommendedName>
        <fullName evidence="6">HTH myb-type domain-containing protein</fullName>
    </recommendedName>
</protein>
<feature type="region of interest" description="Disordered" evidence="5">
    <location>
        <begin position="1"/>
        <end position="66"/>
    </location>
</feature>
<dbReference type="InterPro" id="IPR001005">
    <property type="entry name" value="SANT/Myb"/>
</dbReference>
<organism evidence="7 8">
    <name type="scientific">Xanthoceras sorbifolium</name>
    <dbReference type="NCBI Taxonomy" id="99658"/>
    <lineage>
        <taxon>Eukaryota</taxon>
        <taxon>Viridiplantae</taxon>
        <taxon>Streptophyta</taxon>
        <taxon>Embryophyta</taxon>
        <taxon>Tracheophyta</taxon>
        <taxon>Spermatophyta</taxon>
        <taxon>Magnoliopsida</taxon>
        <taxon>eudicotyledons</taxon>
        <taxon>Gunneridae</taxon>
        <taxon>Pentapetalae</taxon>
        <taxon>rosids</taxon>
        <taxon>malvids</taxon>
        <taxon>Sapindales</taxon>
        <taxon>Sapindaceae</taxon>
        <taxon>Xanthoceroideae</taxon>
        <taxon>Xanthoceras</taxon>
    </lineage>
</organism>
<dbReference type="InterPro" id="IPR009057">
    <property type="entry name" value="Homeodomain-like_sf"/>
</dbReference>
<evidence type="ECO:0000256" key="3">
    <source>
        <dbReference type="ARBA" id="ARBA00023163"/>
    </source>
</evidence>
<feature type="compositionally biased region" description="Basic and acidic residues" evidence="5">
    <location>
        <begin position="215"/>
        <end position="226"/>
    </location>
</feature>
<evidence type="ECO:0000256" key="1">
    <source>
        <dbReference type="ARBA" id="ARBA00004123"/>
    </source>
</evidence>
<accession>A0ABQ8IIE4</accession>
<name>A0ABQ8IIE4_9ROSI</name>
<dbReference type="InterPro" id="IPR046955">
    <property type="entry name" value="PHR1-like"/>
</dbReference>
<feature type="compositionally biased region" description="Acidic residues" evidence="5">
    <location>
        <begin position="14"/>
        <end position="27"/>
    </location>
</feature>
<proteinExistence type="predicted"/>
<dbReference type="SUPFAM" id="SSF46689">
    <property type="entry name" value="Homeodomain-like"/>
    <property type="match status" value="1"/>
</dbReference>
<evidence type="ECO:0000313" key="7">
    <source>
        <dbReference type="EMBL" id="KAH7575937.1"/>
    </source>
</evidence>
<dbReference type="Pfam" id="PF00249">
    <property type="entry name" value="Myb_DNA-binding"/>
    <property type="match status" value="1"/>
</dbReference>
<keyword evidence="4" id="KW-0539">Nucleus</keyword>
<dbReference type="EMBL" id="JAFEMO010000002">
    <property type="protein sequence ID" value="KAH7575937.1"/>
    <property type="molecule type" value="Genomic_DNA"/>
</dbReference>
<dbReference type="PANTHER" id="PTHR31314:SF168">
    <property type="entry name" value="MYB-LIKE HTH TRANSCRIPTIONAL REGULATOR FAMILY PROTEIN"/>
    <property type="match status" value="1"/>
</dbReference>
<keyword evidence="2" id="KW-0805">Transcription regulation</keyword>
<feature type="compositionally biased region" description="Low complexity" evidence="5">
    <location>
        <begin position="29"/>
        <end position="44"/>
    </location>
</feature>
<evidence type="ECO:0000256" key="5">
    <source>
        <dbReference type="SAM" id="MobiDB-lite"/>
    </source>
</evidence>
<evidence type="ECO:0000256" key="2">
    <source>
        <dbReference type="ARBA" id="ARBA00023015"/>
    </source>
</evidence>
<dbReference type="Gene3D" id="1.10.10.60">
    <property type="entry name" value="Homeodomain-like"/>
    <property type="match status" value="1"/>
</dbReference>